<gene>
    <name evidence="1" type="primary">pglZ</name>
    <name evidence="1" type="ORF">D9V29_12395</name>
</gene>
<dbReference type="Proteomes" id="UP000270299">
    <property type="component" value="Unassembled WGS sequence"/>
</dbReference>
<reference evidence="1 2" key="1">
    <citation type="submission" date="2018-10" db="EMBL/GenBank/DDBJ databases">
        <authorList>
            <person name="Li J."/>
        </authorList>
    </citation>
    <scope>NUCLEOTIDE SEQUENCE [LARGE SCALE GENOMIC DNA]</scope>
    <source>
        <strain evidence="1 2">CCTCC AB209002</strain>
    </source>
</reference>
<evidence type="ECO:0000313" key="2">
    <source>
        <dbReference type="Proteomes" id="UP000270299"/>
    </source>
</evidence>
<dbReference type="AlphaFoldDB" id="A0A3L6ZPS1"/>
<sequence length="831" mass="93792">MSETGTVKEHLARRFERQRIVFWHDPAGEYGSYLDDLHLDGVETVRVVNDEYAVKNRLLHVDPKSKFLVYRPGAVPNGVENWLLDLELAYGVFTADRASLVQQELGLTSNGIDVAVRKHEKFFRSTKRVQSIKALLNPRDDADTLRAKMSAVLLAQREHSMLELTRALLMENAAGGDTKYRALVEHDLDEFHWTGVAAIYGYTSPSPSVDDFSLWTFRQAADGFTSDRPGALRNIQLDFASLRNDRRSTGALATLAKRAASDLDYASAIQDRTFRDLAGNDLFEEVERKIISDLARAVSERSVSAREVSEVIRSRQSSMWIDDYRKVYVAIGAAAELMGELATTTLSVSSFDEGLERYRGEWFRIDQLYRHFVFAARTAEHVGPLEALRGDVEKLYTNKFVYELGNVWQQQVDRTDRWRSSALRPQTAFYAEHVAPIVRDGRKKAVVIISDALRYEVAEELGTRMRREDRYDATLEAVLGVLPSYTQLGMAALLPHKSIGHSKGGDPVLVDGRRSDGTANRNKVLAAVDGKAIQAEDVLGMSRDELRELYAQHQVLYVYHDRIDSTGDKARTERQVFEAAEETLRELVDLVKRLTNANATNILITADHGFLFQDTALSDSFYLSTLPQGDEIVATNRRYVLGRGMKDDPAFRTFAPEKVGLASDLQVQIPKSIHRLRLAGAGSRFVHGGAALQEIVVPVLTINKKRKSDIRLVNIEVLPESDKITTGQLVVKLFQSEPVDDKVQPRTVRAGLYVGETLISNEPEVTFDQQSTDKRDRYQSAHMLLSQEANAFNNRSVEFRLEERIPNTNQWRTYAKALYTLKRSFASDFDF</sequence>
<name>A0A3L6ZPS1_9MICO</name>
<evidence type="ECO:0000313" key="1">
    <source>
        <dbReference type="EMBL" id="RLP69052.1"/>
    </source>
</evidence>
<dbReference type="InterPro" id="IPR014060">
    <property type="entry name" value="PglZ"/>
</dbReference>
<dbReference type="InterPro" id="IPR017850">
    <property type="entry name" value="Alkaline_phosphatase_core_sf"/>
</dbReference>
<accession>A0A3L6ZPS1</accession>
<protein>
    <submittedName>
        <fullName evidence="1">BREX-1 system phosphatase PglZ type A</fullName>
    </submittedName>
</protein>
<dbReference type="OrthoDB" id="9769734at2"/>
<dbReference type="SUPFAM" id="SSF53649">
    <property type="entry name" value="Alkaline phosphatase-like"/>
    <property type="match status" value="1"/>
</dbReference>
<keyword evidence="2" id="KW-1185">Reference proteome</keyword>
<dbReference type="Gene3D" id="3.40.720.10">
    <property type="entry name" value="Alkaline Phosphatase, subunit A"/>
    <property type="match status" value="1"/>
</dbReference>
<dbReference type="NCBIfam" id="TIGR02687">
    <property type="entry name" value="BREX-1 system phosphatase PglZ type A"/>
    <property type="match status" value="1"/>
</dbReference>
<proteinExistence type="predicted"/>
<comment type="caution">
    <text evidence="1">The sequence shown here is derived from an EMBL/GenBank/DDBJ whole genome shotgun (WGS) entry which is preliminary data.</text>
</comment>
<dbReference type="Pfam" id="PF08665">
    <property type="entry name" value="PglZ"/>
    <property type="match status" value="1"/>
</dbReference>
<organism evidence="1 2">
    <name type="scientific">Mycetocola manganoxydans</name>
    <dbReference type="NCBI Taxonomy" id="699879"/>
    <lineage>
        <taxon>Bacteria</taxon>
        <taxon>Bacillati</taxon>
        <taxon>Actinomycetota</taxon>
        <taxon>Actinomycetes</taxon>
        <taxon>Micrococcales</taxon>
        <taxon>Microbacteriaceae</taxon>
        <taxon>Mycetocola</taxon>
    </lineage>
</organism>
<dbReference type="RefSeq" id="WP_121673640.1">
    <property type="nucleotide sequence ID" value="NZ_BMXM01000011.1"/>
</dbReference>
<dbReference type="EMBL" id="RCUV01000017">
    <property type="protein sequence ID" value="RLP69052.1"/>
    <property type="molecule type" value="Genomic_DNA"/>
</dbReference>